<dbReference type="InterPro" id="IPR003593">
    <property type="entry name" value="AAA+_ATPase"/>
</dbReference>
<dbReference type="InterPro" id="IPR036640">
    <property type="entry name" value="ABC1_TM_sf"/>
</dbReference>
<feature type="transmembrane region" description="Helical" evidence="7">
    <location>
        <begin position="154"/>
        <end position="173"/>
    </location>
</feature>
<dbReference type="InterPro" id="IPR011527">
    <property type="entry name" value="ABC1_TM_dom"/>
</dbReference>
<keyword evidence="3" id="KW-0547">Nucleotide-binding</keyword>
<proteinExistence type="predicted"/>
<keyword evidence="6 7" id="KW-0472">Membrane</keyword>
<dbReference type="OrthoDB" id="9806127at2"/>
<feature type="transmembrane region" description="Helical" evidence="7">
    <location>
        <begin position="126"/>
        <end position="148"/>
    </location>
</feature>
<dbReference type="Gene3D" id="1.20.1560.10">
    <property type="entry name" value="ABC transporter type 1, transmembrane domain"/>
    <property type="match status" value="1"/>
</dbReference>
<feature type="transmembrane region" description="Helical" evidence="7">
    <location>
        <begin position="52"/>
        <end position="72"/>
    </location>
</feature>
<evidence type="ECO:0000256" key="2">
    <source>
        <dbReference type="ARBA" id="ARBA00022692"/>
    </source>
</evidence>
<dbReference type="PANTHER" id="PTHR24221:SF503">
    <property type="entry name" value="MITOCHONDRIAL POTASSIUM CHANNEL ATP-BINDING SUBUNIT"/>
    <property type="match status" value="1"/>
</dbReference>
<evidence type="ECO:0000256" key="3">
    <source>
        <dbReference type="ARBA" id="ARBA00022741"/>
    </source>
</evidence>
<feature type="transmembrane region" description="Helical" evidence="7">
    <location>
        <begin position="241"/>
        <end position="260"/>
    </location>
</feature>
<evidence type="ECO:0000256" key="7">
    <source>
        <dbReference type="SAM" id="Phobius"/>
    </source>
</evidence>
<accession>A0A1I2SSE8</accession>
<evidence type="ECO:0000259" key="8">
    <source>
        <dbReference type="PROSITE" id="PS50893"/>
    </source>
</evidence>
<keyword evidence="4 10" id="KW-0067">ATP-binding</keyword>
<dbReference type="Proteomes" id="UP000199065">
    <property type="component" value="Unassembled WGS sequence"/>
</dbReference>
<dbReference type="Gene3D" id="3.40.50.300">
    <property type="entry name" value="P-loop containing nucleotide triphosphate hydrolases"/>
    <property type="match status" value="1"/>
</dbReference>
<evidence type="ECO:0000256" key="6">
    <source>
        <dbReference type="ARBA" id="ARBA00023136"/>
    </source>
</evidence>
<dbReference type="InterPro" id="IPR017871">
    <property type="entry name" value="ABC_transporter-like_CS"/>
</dbReference>
<dbReference type="InterPro" id="IPR003439">
    <property type="entry name" value="ABC_transporter-like_ATP-bd"/>
</dbReference>
<dbReference type="GO" id="GO:0005524">
    <property type="term" value="F:ATP binding"/>
    <property type="evidence" value="ECO:0007669"/>
    <property type="project" value="UniProtKB-KW"/>
</dbReference>
<dbReference type="EMBL" id="FOPJ01000006">
    <property type="protein sequence ID" value="SFG55473.1"/>
    <property type="molecule type" value="Genomic_DNA"/>
</dbReference>
<feature type="domain" description="ABC transporter" evidence="8">
    <location>
        <begin position="330"/>
        <end position="545"/>
    </location>
</feature>
<dbReference type="AlphaFoldDB" id="A0A1I2SSE8"/>
<evidence type="ECO:0000313" key="10">
    <source>
        <dbReference type="EMBL" id="SFG55473.1"/>
    </source>
</evidence>
<gene>
    <name evidence="10" type="ORF">SAMN05660282_01215</name>
</gene>
<feature type="transmembrane region" description="Helical" evidence="7">
    <location>
        <begin position="20"/>
        <end position="40"/>
    </location>
</feature>
<evidence type="ECO:0000259" key="9">
    <source>
        <dbReference type="PROSITE" id="PS50929"/>
    </source>
</evidence>
<dbReference type="GO" id="GO:0140359">
    <property type="term" value="F:ABC-type transporter activity"/>
    <property type="evidence" value="ECO:0007669"/>
    <property type="project" value="InterPro"/>
</dbReference>
<dbReference type="PROSITE" id="PS00211">
    <property type="entry name" value="ABC_TRANSPORTER_1"/>
    <property type="match status" value="1"/>
</dbReference>
<dbReference type="PROSITE" id="PS50893">
    <property type="entry name" value="ABC_TRANSPORTER_2"/>
    <property type="match status" value="1"/>
</dbReference>
<sequence>MILRDLAAVTGGRYVRQFMAFAVASAILQAVVVLLLFPLLQRQWTGHLRDAMPWVLGFVAATAGMWVLDLIAGRYGLHAGMATMDALCEAATPAVRNLPLGQMNRRRVKAYEKLIATGGTEFSSGVILVITVVVTAFAFSIALALGLAVTVSPLIGTVVGLSAVLLGLSLWGSGKIEEGADQRYHAANADLEDRLVEFAWLQPTLRTNGRTAEGAEHVEKDIKEAHSRTKRLLGWQIPGEILFNQVLQIVLIGLAAVTWYEYQVGTLNSVSAAVMIVVALRMIEHITAVNMLSSAVHGTARDLRKIRELQAYAALDKQAAPNPEAPAPRVALKNVTAGYGEALFDTARATARGNVIENLNLTLPAGEITVVMGPSGCGKSTLLKLVSGLLDPLEGDVLIDGEPLIAVARRARSTVVFQDTELAAGSVGHNLLTVNPQLSEEEQRELLRTVHLDIALDTNVGELGSQLSGGQRQRLGMARALAKPGADILLIDESTSALDNVNEQLLWRTVKELRGKYTIFIITHRPAALQIADHVVRVDSQMTVL</sequence>
<dbReference type="GO" id="GO:0005886">
    <property type="term" value="C:plasma membrane"/>
    <property type="evidence" value="ECO:0007669"/>
    <property type="project" value="UniProtKB-SubCell"/>
</dbReference>
<dbReference type="STRING" id="185761.SAMN05660282_01215"/>
<evidence type="ECO:0000313" key="11">
    <source>
        <dbReference type="Proteomes" id="UP000199065"/>
    </source>
</evidence>
<feature type="domain" description="ABC transmembrane type-1" evidence="9">
    <location>
        <begin position="19"/>
        <end position="298"/>
    </location>
</feature>
<dbReference type="InterPro" id="IPR027417">
    <property type="entry name" value="P-loop_NTPase"/>
</dbReference>
<keyword evidence="11" id="KW-1185">Reference proteome</keyword>
<dbReference type="InterPro" id="IPR039421">
    <property type="entry name" value="Type_1_exporter"/>
</dbReference>
<evidence type="ECO:0000256" key="4">
    <source>
        <dbReference type="ARBA" id="ARBA00022840"/>
    </source>
</evidence>
<dbReference type="RefSeq" id="WP_092285474.1">
    <property type="nucleotide sequence ID" value="NZ_FOPJ01000006.1"/>
</dbReference>
<dbReference type="PANTHER" id="PTHR24221">
    <property type="entry name" value="ATP-BINDING CASSETTE SUB-FAMILY B"/>
    <property type="match status" value="1"/>
</dbReference>
<keyword evidence="2 7" id="KW-0812">Transmembrane</keyword>
<organism evidence="10 11">
    <name type="scientific">Corynebacterium spheniscorum</name>
    <dbReference type="NCBI Taxonomy" id="185761"/>
    <lineage>
        <taxon>Bacteria</taxon>
        <taxon>Bacillati</taxon>
        <taxon>Actinomycetota</taxon>
        <taxon>Actinomycetes</taxon>
        <taxon>Mycobacteriales</taxon>
        <taxon>Corynebacteriaceae</taxon>
        <taxon>Corynebacterium</taxon>
    </lineage>
</organism>
<protein>
    <submittedName>
        <fullName evidence="10">ATP-binding cassette, subfamily B, IrtB</fullName>
    </submittedName>
</protein>
<keyword evidence="5 7" id="KW-1133">Transmembrane helix</keyword>
<dbReference type="Pfam" id="PF00005">
    <property type="entry name" value="ABC_tran"/>
    <property type="match status" value="1"/>
</dbReference>
<dbReference type="SUPFAM" id="SSF52540">
    <property type="entry name" value="P-loop containing nucleoside triphosphate hydrolases"/>
    <property type="match status" value="1"/>
</dbReference>
<dbReference type="SMART" id="SM00382">
    <property type="entry name" value="AAA"/>
    <property type="match status" value="1"/>
</dbReference>
<name>A0A1I2SSE8_9CORY</name>
<evidence type="ECO:0000256" key="5">
    <source>
        <dbReference type="ARBA" id="ARBA00022989"/>
    </source>
</evidence>
<reference evidence="10 11" key="1">
    <citation type="submission" date="2016-10" db="EMBL/GenBank/DDBJ databases">
        <authorList>
            <person name="de Groot N.N."/>
        </authorList>
    </citation>
    <scope>NUCLEOTIDE SEQUENCE [LARGE SCALE GENOMIC DNA]</scope>
    <source>
        <strain>J11</strain>
        <strain evidence="11">PG 39</strain>
    </source>
</reference>
<dbReference type="SUPFAM" id="SSF90123">
    <property type="entry name" value="ABC transporter transmembrane region"/>
    <property type="match status" value="1"/>
</dbReference>
<evidence type="ECO:0000256" key="1">
    <source>
        <dbReference type="ARBA" id="ARBA00004651"/>
    </source>
</evidence>
<dbReference type="GO" id="GO:0016887">
    <property type="term" value="F:ATP hydrolysis activity"/>
    <property type="evidence" value="ECO:0007669"/>
    <property type="project" value="InterPro"/>
</dbReference>
<dbReference type="CDD" id="cd03228">
    <property type="entry name" value="ABCC_MRP_Like"/>
    <property type="match status" value="1"/>
</dbReference>
<dbReference type="PROSITE" id="PS50929">
    <property type="entry name" value="ABC_TM1F"/>
    <property type="match status" value="1"/>
</dbReference>
<comment type="subcellular location">
    <subcellularLocation>
        <location evidence="1">Cell membrane</location>
        <topology evidence="1">Multi-pass membrane protein</topology>
    </subcellularLocation>
</comment>